<dbReference type="eggNOG" id="ENOG502S20J">
    <property type="taxonomic scope" value="Eukaryota"/>
</dbReference>
<dbReference type="GO" id="GO:0015979">
    <property type="term" value="P:photosynthesis"/>
    <property type="evidence" value="ECO:0007669"/>
    <property type="project" value="UniProtKB-KW"/>
</dbReference>
<keyword evidence="6" id="KW-0793">Thylakoid</keyword>
<evidence type="ECO:0000256" key="3">
    <source>
        <dbReference type="ARBA" id="ARBA00022528"/>
    </source>
</evidence>
<keyword evidence="8" id="KW-0604">Photosystem II</keyword>
<accession>A0A059D378</accession>
<sequence length="186" mass="19787">MRGFPAIHAPVVASCFYAKSSSQASHQINHSHLPVTPQYIFLERERERRGEMATITASSATSMVSCRGLSQKRPLGASSSPVLGLPAIAMKGRVRCSAEGKPLEPEKASGMGMSAALATALCAATMSSPAMALVDERMSTEGTGLPFGLSNNLLGWILFGIFGLIWVFYIIYASSLEEDEESGLSL</sequence>
<dbReference type="AlphaFoldDB" id="A0A059D378"/>
<feature type="transmembrane region" description="Helical" evidence="10">
    <location>
        <begin position="111"/>
        <end position="133"/>
    </location>
</feature>
<keyword evidence="10" id="KW-1133">Transmembrane helix</keyword>
<keyword evidence="7 10" id="KW-0472">Membrane</keyword>
<evidence type="ECO:0000256" key="5">
    <source>
        <dbReference type="ARBA" id="ARBA00022640"/>
    </source>
</evidence>
<organism evidence="11">
    <name type="scientific">Eucalyptus grandis</name>
    <name type="common">Flooded gum</name>
    <dbReference type="NCBI Taxonomy" id="71139"/>
    <lineage>
        <taxon>Eukaryota</taxon>
        <taxon>Viridiplantae</taxon>
        <taxon>Streptophyta</taxon>
        <taxon>Embryophyta</taxon>
        <taxon>Tracheophyta</taxon>
        <taxon>Spermatophyta</taxon>
        <taxon>Magnoliopsida</taxon>
        <taxon>eudicotyledons</taxon>
        <taxon>Gunneridae</taxon>
        <taxon>Pentapetalae</taxon>
        <taxon>rosids</taxon>
        <taxon>malvids</taxon>
        <taxon>Myrtales</taxon>
        <taxon>Myrtaceae</taxon>
        <taxon>Myrtoideae</taxon>
        <taxon>Eucalypteae</taxon>
        <taxon>Eucalyptus</taxon>
    </lineage>
</organism>
<dbReference type="InParanoid" id="A0A059D378"/>
<dbReference type="GO" id="GO:0009523">
    <property type="term" value="C:photosystem II"/>
    <property type="evidence" value="ECO:0007669"/>
    <property type="project" value="UniProtKB-KW"/>
</dbReference>
<keyword evidence="5" id="KW-0934">Plastid</keyword>
<gene>
    <name evidence="11" type="ORF">EUGRSUZ_B01493</name>
</gene>
<dbReference type="PANTHER" id="PTHR34552">
    <property type="entry name" value="PHOTOSYSTEM II REACTION CENTER W PROTEIN, CHLOROPLASTIC"/>
    <property type="match status" value="1"/>
</dbReference>
<dbReference type="PANTHER" id="PTHR34552:SF12">
    <property type="entry name" value="PHOTOSYSTEM II REACTION CENTER W PROTEIN, CHLOROPLASTIC"/>
    <property type="match status" value="1"/>
</dbReference>
<feature type="transmembrane region" description="Helical" evidence="10">
    <location>
        <begin position="153"/>
        <end position="172"/>
    </location>
</feature>
<evidence type="ECO:0000256" key="7">
    <source>
        <dbReference type="ARBA" id="ARBA00023136"/>
    </source>
</evidence>
<dbReference type="InterPro" id="IPR009806">
    <property type="entry name" value="PSII_PsbW_class2"/>
</dbReference>
<dbReference type="Gramene" id="KCW84675">
    <property type="protein sequence ID" value="KCW84675"/>
    <property type="gene ID" value="EUGRSUZ_B01493"/>
</dbReference>
<dbReference type="Pfam" id="PF07123">
    <property type="entry name" value="PsbW"/>
    <property type="match status" value="1"/>
</dbReference>
<dbReference type="FunCoup" id="A0A059D378">
    <property type="interactions" value="1097"/>
</dbReference>
<dbReference type="PROSITE" id="PS51257">
    <property type="entry name" value="PROKAR_LIPOPROTEIN"/>
    <property type="match status" value="1"/>
</dbReference>
<keyword evidence="4" id="KW-0602">Photosynthesis</keyword>
<name>A0A059D378_EUCGR</name>
<evidence type="ECO:0000256" key="8">
    <source>
        <dbReference type="ARBA" id="ARBA00023276"/>
    </source>
</evidence>
<dbReference type="OMA" id="VKVMCSM"/>
<reference evidence="11" key="1">
    <citation type="submission" date="2013-07" db="EMBL/GenBank/DDBJ databases">
        <title>The genome of Eucalyptus grandis.</title>
        <authorList>
            <person name="Schmutz J."/>
            <person name="Hayes R."/>
            <person name="Myburg A."/>
            <person name="Tuskan G."/>
            <person name="Grattapaglia D."/>
            <person name="Rokhsar D.S."/>
        </authorList>
    </citation>
    <scope>NUCLEOTIDE SEQUENCE</scope>
    <source>
        <tissue evidence="11">Leaf extractions</tissue>
    </source>
</reference>
<comment type="subcellular location">
    <subcellularLocation>
        <location evidence="1">Plastid</location>
        <location evidence="1">Chloroplast thylakoid membrane</location>
        <topology evidence="1">Single-pass membrane protein</topology>
    </subcellularLocation>
</comment>
<dbReference type="GO" id="GO:0009535">
    <property type="term" value="C:chloroplast thylakoid membrane"/>
    <property type="evidence" value="ECO:0007669"/>
    <property type="project" value="UniProtKB-SubCell"/>
</dbReference>
<protein>
    <recommendedName>
        <fullName evidence="9">PSII 6.1 kDa protein</fullName>
    </recommendedName>
</protein>
<evidence type="ECO:0000256" key="9">
    <source>
        <dbReference type="ARBA" id="ARBA00031756"/>
    </source>
</evidence>
<dbReference type="GO" id="GO:0042549">
    <property type="term" value="P:photosystem II stabilization"/>
    <property type="evidence" value="ECO:0000318"/>
    <property type="project" value="GO_Central"/>
</dbReference>
<keyword evidence="10" id="KW-0812">Transmembrane</keyword>
<comment type="similarity">
    <text evidence="2">Belongs to the psbW family.</text>
</comment>
<evidence type="ECO:0000256" key="2">
    <source>
        <dbReference type="ARBA" id="ARBA00010395"/>
    </source>
</evidence>
<evidence type="ECO:0000313" key="11">
    <source>
        <dbReference type="EMBL" id="KCW84675.1"/>
    </source>
</evidence>
<dbReference type="KEGG" id="egr:104427457"/>
<keyword evidence="3" id="KW-0150">Chloroplast</keyword>
<dbReference type="OrthoDB" id="2017665at2759"/>
<proteinExistence type="inferred from homology"/>
<evidence type="ECO:0000256" key="1">
    <source>
        <dbReference type="ARBA" id="ARBA00004581"/>
    </source>
</evidence>
<evidence type="ECO:0000256" key="6">
    <source>
        <dbReference type="ARBA" id="ARBA00023078"/>
    </source>
</evidence>
<evidence type="ECO:0000256" key="10">
    <source>
        <dbReference type="SAM" id="Phobius"/>
    </source>
</evidence>
<dbReference type="EMBL" id="KK198754">
    <property type="protein sequence ID" value="KCW84675.1"/>
    <property type="molecule type" value="Genomic_DNA"/>
</dbReference>
<dbReference type="STRING" id="71139.A0A059D378"/>
<evidence type="ECO:0000256" key="4">
    <source>
        <dbReference type="ARBA" id="ARBA00022531"/>
    </source>
</evidence>